<evidence type="ECO:0000256" key="11">
    <source>
        <dbReference type="ARBA" id="ARBA00045497"/>
    </source>
</evidence>
<evidence type="ECO:0000256" key="10">
    <source>
        <dbReference type="ARBA" id="ARBA00034269"/>
    </source>
</evidence>
<proteinExistence type="inferred from homology"/>
<dbReference type="Pfam" id="PF01544">
    <property type="entry name" value="CorA"/>
    <property type="match status" value="1"/>
</dbReference>
<evidence type="ECO:0000256" key="2">
    <source>
        <dbReference type="ARBA" id="ARBA00009765"/>
    </source>
</evidence>
<feature type="region of interest" description="Disordered" evidence="12">
    <location>
        <begin position="156"/>
        <end position="177"/>
    </location>
</feature>
<keyword evidence="9 13" id="KW-0472">Membrane</keyword>
<dbReference type="AlphaFoldDB" id="A0ABD3MXG3"/>
<dbReference type="InterPro" id="IPR045863">
    <property type="entry name" value="CorA_TM1_TM2"/>
</dbReference>
<comment type="catalytic activity">
    <reaction evidence="10">
        <text>Mg(2+)(in) = Mg(2+)(out)</text>
        <dbReference type="Rhea" id="RHEA:29827"/>
        <dbReference type="ChEBI" id="CHEBI:18420"/>
    </reaction>
</comment>
<keyword evidence="8" id="KW-0406">Ion transport</keyword>
<name>A0ABD3MXG3_9STRA</name>
<reference evidence="14 15" key="1">
    <citation type="submission" date="2024-10" db="EMBL/GenBank/DDBJ databases">
        <title>Updated reference genomes for cyclostephanoid diatoms.</title>
        <authorList>
            <person name="Roberts W.R."/>
            <person name="Alverson A.J."/>
        </authorList>
    </citation>
    <scope>NUCLEOTIDE SEQUENCE [LARGE SCALE GENOMIC DNA]</scope>
    <source>
        <strain evidence="14 15">AJA232-27</strain>
    </source>
</reference>
<dbReference type="SUPFAM" id="SSF144083">
    <property type="entry name" value="Magnesium transport protein CorA, transmembrane region"/>
    <property type="match status" value="1"/>
</dbReference>
<accession>A0ABD3MXG3</accession>
<evidence type="ECO:0000256" key="9">
    <source>
        <dbReference type="ARBA" id="ARBA00023136"/>
    </source>
</evidence>
<keyword evidence="15" id="KW-1185">Reference proteome</keyword>
<feature type="region of interest" description="Disordered" evidence="12">
    <location>
        <begin position="1"/>
        <end position="47"/>
    </location>
</feature>
<gene>
    <name evidence="14" type="ORF">ACHAWU_005472</name>
</gene>
<evidence type="ECO:0000256" key="13">
    <source>
        <dbReference type="SAM" id="Phobius"/>
    </source>
</evidence>
<evidence type="ECO:0000256" key="3">
    <source>
        <dbReference type="ARBA" id="ARBA00022448"/>
    </source>
</evidence>
<dbReference type="PANTHER" id="PTHR46494:SF1">
    <property type="entry name" value="CORA FAMILY METAL ION TRANSPORTER (EUROFUNG)"/>
    <property type="match status" value="1"/>
</dbReference>
<keyword evidence="7 13" id="KW-1133">Transmembrane helix</keyword>
<dbReference type="PANTHER" id="PTHR46494">
    <property type="entry name" value="CORA FAMILY METAL ION TRANSPORTER (EUROFUNG)"/>
    <property type="match status" value="1"/>
</dbReference>
<evidence type="ECO:0000313" key="15">
    <source>
        <dbReference type="Proteomes" id="UP001530293"/>
    </source>
</evidence>
<evidence type="ECO:0000256" key="12">
    <source>
        <dbReference type="SAM" id="MobiDB-lite"/>
    </source>
</evidence>
<comment type="subcellular location">
    <subcellularLocation>
        <location evidence="1">Cell membrane</location>
        <topology evidence="1">Multi-pass membrane protein</topology>
    </subcellularLocation>
</comment>
<evidence type="ECO:0000256" key="7">
    <source>
        <dbReference type="ARBA" id="ARBA00022989"/>
    </source>
</evidence>
<evidence type="ECO:0000256" key="6">
    <source>
        <dbReference type="ARBA" id="ARBA00022842"/>
    </source>
</evidence>
<dbReference type="FunFam" id="1.20.58.340:FF:000004">
    <property type="entry name" value="Magnesium transport protein CorA"/>
    <property type="match status" value="1"/>
</dbReference>
<feature type="compositionally biased region" description="Basic and acidic residues" evidence="12">
    <location>
        <begin position="156"/>
        <end position="168"/>
    </location>
</feature>
<organism evidence="14 15">
    <name type="scientific">Discostella pseudostelligera</name>
    <dbReference type="NCBI Taxonomy" id="259834"/>
    <lineage>
        <taxon>Eukaryota</taxon>
        <taxon>Sar</taxon>
        <taxon>Stramenopiles</taxon>
        <taxon>Ochrophyta</taxon>
        <taxon>Bacillariophyta</taxon>
        <taxon>Coscinodiscophyceae</taxon>
        <taxon>Thalassiosirophycidae</taxon>
        <taxon>Stephanodiscales</taxon>
        <taxon>Stephanodiscaceae</taxon>
        <taxon>Discostella</taxon>
    </lineage>
</organism>
<feature type="transmembrane region" description="Helical" evidence="13">
    <location>
        <begin position="462"/>
        <end position="481"/>
    </location>
</feature>
<comment type="similarity">
    <text evidence="2">Belongs to the CorA metal ion transporter (MIT) (TC 1.A.35) family.</text>
</comment>
<keyword evidence="4" id="KW-1003">Cell membrane</keyword>
<protein>
    <submittedName>
        <fullName evidence="14">Uncharacterized protein</fullName>
    </submittedName>
</protein>
<keyword evidence="6" id="KW-0460">Magnesium</keyword>
<sequence>MAAIDEETGLNKPNHNNNNNNNNTGDDSETSGRITGDSRKLTNVSLNSTNVSESEYLDYVSEMSPLRQHQHQSHTTVEVAPLPTSYGGTSAFEAPKYPLRRMPSDESINTVTALPGMVIRCHSINNASHRRRGEGTCIIRPSTTKVALRAVQLERRRTQQLQESRDTTTSDSTLTSELPLPSLTAKESYWIDIETPQRSTDELYDFLKQLRLPSFLVSVLSEPSNWTSEVVALKRVSLAIFQILPTDPDSDEIAHVALLSMPRLLVTFSTFQQCSDSEGFYQLVSQYMKERERVPEPSNSGLLLAWLQFHVRRTARAIRNLRVATVEMDEALDRDYESFDFDDLVEAKNCLLRVLSVAEEQNKTIELLAVAEQSTEGLDFFNCIGAFSMLQANASSNERLSSRVDKHLNELRERIMSHREVTLNKRLALLTILSAIFMPLTLLSGIWGMNFKSMPELQPEGAYQKALIAMFLMAVIMVYCFRRSGFIDI</sequence>
<dbReference type="EMBL" id="JALLBG020000070">
    <property type="protein sequence ID" value="KAL3768014.1"/>
    <property type="molecule type" value="Genomic_DNA"/>
</dbReference>
<dbReference type="InterPro" id="IPR002523">
    <property type="entry name" value="MgTranspt_CorA/ZnTranspt_ZntB"/>
</dbReference>
<comment type="caution">
    <text evidence="14">The sequence shown here is derived from an EMBL/GenBank/DDBJ whole genome shotgun (WGS) entry which is preliminary data.</text>
</comment>
<feature type="compositionally biased region" description="Low complexity" evidence="12">
    <location>
        <begin position="14"/>
        <end position="23"/>
    </location>
</feature>
<dbReference type="Gene3D" id="1.20.58.340">
    <property type="entry name" value="Magnesium transport protein CorA, transmembrane region"/>
    <property type="match status" value="1"/>
</dbReference>
<evidence type="ECO:0000256" key="8">
    <source>
        <dbReference type="ARBA" id="ARBA00023065"/>
    </source>
</evidence>
<evidence type="ECO:0000313" key="14">
    <source>
        <dbReference type="EMBL" id="KAL3768014.1"/>
    </source>
</evidence>
<evidence type="ECO:0000256" key="1">
    <source>
        <dbReference type="ARBA" id="ARBA00004651"/>
    </source>
</evidence>
<dbReference type="GO" id="GO:0005886">
    <property type="term" value="C:plasma membrane"/>
    <property type="evidence" value="ECO:0007669"/>
    <property type="project" value="UniProtKB-SubCell"/>
</dbReference>
<feature type="transmembrane region" description="Helical" evidence="13">
    <location>
        <begin position="427"/>
        <end position="450"/>
    </location>
</feature>
<evidence type="ECO:0000256" key="5">
    <source>
        <dbReference type="ARBA" id="ARBA00022692"/>
    </source>
</evidence>
<dbReference type="Proteomes" id="UP001530293">
    <property type="component" value="Unassembled WGS sequence"/>
</dbReference>
<comment type="function">
    <text evidence="11">Mediates influx of magnesium ions. Alternates between open and closed states. Activated by low cytoplasmic Mg(2+) levels. Inactive when cytoplasmic Mg(2+) levels are high.</text>
</comment>
<keyword evidence="3" id="KW-0813">Transport</keyword>
<keyword evidence="5 13" id="KW-0812">Transmembrane</keyword>
<dbReference type="GO" id="GO:0006811">
    <property type="term" value="P:monoatomic ion transport"/>
    <property type="evidence" value="ECO:0007669"/>
    <property type="project" value="UniProtKB-KW"/>
</dbReference>
<evidence type="ECO:0000256" key="4">
    <source>
        <dbReference type="ARBA" id="ARBA00022475"/>
    </source>
</evidence>